<organism evidence="2 3">
    <name type="scientific">Acetonema longum DSM 6540</name>
    <dbReference type="NCBI Taxonomy" id="1009370"/>
    <lineage>
        <taxon>Bacteria</taxon>
        <taxon>Bacillati</taxon>
        <taxon>Bacillota</taxon>
        <taxon>Negativicutes</taxon>
        <taxon>Acetonemataceae</taxon>
        <taxon>Acetonema</taxon>
    </lineage>
</organism>
<proteinExistence type="predicted"/>
<dbReference type="PANTHER" id="PTHR30282:SF0">
    <property type="entry name" value="P-AMINOBENZOYL-GLUTAMATE TRANSPORT PROTEIN"/>
    <property type="match status" value="1"/>
</dbReference>
<sequence length="516" mass="55181">MTNKAVENQKTKLEQILFGIEKVGNKIPDPMMLFVYLSIITIIASAVLAYFDWSAINPVTKKAVTVYNLASKDGLLKMLTSAIHNFVTMPALGMVLTCMLGVGVANESGLFLVGLRGMVERSKGSDLKIIVIFVIACVLSHITGGTGFVVMPPLGALIFTAMGRNPLAGLMCAYASVTGAFACNVVVTSMDVITVSFTEAAAKMVIPDITLSPAIGYYYSLATVIPVTIAAVLITTHVVEPRLGKYTGKGIADGGGGNRVISELDYKALKYALWSMVIFVGIVCAGIIPEHGILKDPATGSALTGKAPLMTSLAFLIALMFFIPGVVFGKVSGKFKDCRDVARAMGKAMADMGTYIAIIFVIAQFLKYFDWSNLGIIIAIKGAEILQNSGFPISIVVILFVLMCSFLNLFIGSASTKWAILSAVFVPMFMFLGYHPALPQMAYLIGDAVTNPICPTDAYFSMLLVLAQKYDPEAGIGTLLANMMPYAITYLIIMTAILMVWFFLGLPLGPGAPLHI</sequence>
<dbReference type="EMBL" id="AFGF01000024">
    <property type="protein sequence ID" value="EGO65260.1"/>
    <property type="molecule type" value="Genomic_DNA"/>
</dbReference>
<feature type="transmembrane region" description="Helical" evidence="1">
    <location>
        <begin position="129"/>
        <end position="159"/>
    </location>
</feature>
<gene>
    <name evidence="2" type="ORF">ALO_03811</name>
</gene>
<dbReference type="Proteomes" id="UP000003240">
    <property type="component" value="Unassembled WGS sequence"/>
</dbReference>
<dbReference type="GO" id="GO:0015558">
    <property type="term" value="F:secondary active p-aminobenzoyl-glutamate transmembrane transporter activity"/>
    <property type="evidence" value="ECO:0007669"/>
    <property type="project" value="InterPro"/>
</dbReference>
<dbReference type="InterPro" id="IPR004697">
    <property type="entry name" value="AbgT"/>
</dbReference>
<feature type="transmembrane region" description="Helical" evidence="1">
    <location>
        <begin position="171"/>
        <end position="197"/>
    </location>
</feature>
<keyword evidence="1" id="KW-0812">Transmembrane</keyword>
<feature type="transmembrane region" description="Helical" evidence="1">
    <location>
        <begin position="389"/>
        <end position="411"/>
    </location>
</feature>
<dbReference type="AlphaFoldDB" id="F7NFD5"/>
<feature type="transmembrane region" description="Helical" evidence="1">
    <location>
        <begin position="309"/>
        <end position="331"/>
    </location>
</feature>
<keyword evidence="1" id="KW-0472">Membrane</keyword>
<dbReference type="STRING" id="1009370.ALO_03811"/>
<keyword evidence="1" id="KW-1133">Transmembrane helix</keyword>
<reference evidence="2 3" key="1">
    <citation type="journal article" date="2011" name="EMBO J.">
        <title>Structural diversity of bacterial flagellar motors.</title>
        <authorList>
            <person name="Chen S."/>
            <person name="Beeby M."/>
            <person name="Murphy G.E."/>
            <person name="Leadbetter J.R."/>
            <person name="Hendrixson D.R."/>
            <person name="Briegel A."/>
            <person name="Li Z."/>
            <person name="Shi J."/>
            <person name="Tocheva E.I."/>
            <person name="Muller A."/>
            <person name="Dobro M.J."/>
            <person name="Jensen G.J."/>
        </authorList>
    </citation>
    <scope>NUCLEOTIDE SEQUENCE [LARGE SCALE GENOMIC DNA]</scope>
    <source>
        <strain evidence="2 3">DSM 6540</strain>
    </source>
</reference>
<evidence type="ECO:0000313" key="3">
    <source>
        <dbReference type="Proteomes" id="UP000003240"/>
    </source>
</evidence>
<name>F7NFD5_9FIRM</name>
<evidence type="ECO:0000313" key="2">
    <source>
        <dbReference type="EMBL" id="EGO65260.1"/>
    </source>
</evidence>
<feature type="transmembrane region" description="Helical" evidence="1">
    <location>
        <begin position="271"/>
        <end position="289"/>
    </location>
</feature>
<feature type="transmembrane region" description="Helical" evidence="1">
    <location>
        <begin position="418"/>
        <end position="437"/>
    </location>
</feature>
<feature type="transmembrane region" description="Helical" evidence="1">
    <location>
        <begin position="33"/>
        <end position="53"/>
    </location>
</feature>
<dbReference type="Pfam" id="PF03806">
    <property type="entry name" value="ABG_transport"/>
    <property type="match status" value="1"/>
</dbReference>
<protein>
    <submittedName>
        <fullName evidence="2">Aminobenzoyl-glutamate transport protein</fullName>
    </submittedName>
</protein>
<dbReference type="GO" id="GO:1902604">
    <property type="term" value="P:p-aminobenzoyl-glutamate transmembrane transport"/>
    <property type="evidence" value="ECO:0007669"/>
    <property type="project" value="InterPro"/>
</dbReference>
<keyword evidence="3" id="KW-1185">Reference proteome</keyword>
<evidence type="ECO:0000256" key="1">
    <source>
        <dbReference type="SAM" id="Phobius"/>
    </source>
</evidence>
<feature type="transmembrane region" description="Helical" evidence="1">
    <location>
        <begin position="86"/>
        <end position="105"/>
    </location>
</feature>
<feature type="transmembrane region" description="Helical" evidence="1">
    <location>
        <begin position="352"/>
        <end position="369"/>
    </location>
</feature>
<dbReference type="PANTHER" id="PTHR30282">
    <property type="entry name" value="P-AMINOBENZOYL GLUTAMATE TRANSPORTER"/>
    <property type="match status" value="1"/>
</dbReference>
<feature type="transmembrane region" description="Helical" evidence="1">
    <location>
        <begin position="479"/>
        <end position="504"/>
    </location>
</feature>
<dbReference type="RefSeq" id="WP_004093010.1">
    <property type="nucleotide sequence ID" value="NZ_AFGF01000024.1"/>
</dbReference>
<dbReference type="eggNOG" id="COG2978">
    <property type="taxonomic scope" value="Bacteria"/>
</dbReference>
<comment type="caution">
    <text evidence="2">The sequence shown here is derived from an EMBL/GenBank/DDBJ whole genome shotgun (WGS) entry which is preliminary data.</text>
</comment>
<accession>F7NFD5</accession>
<dbReference type="OrthoDB" id="3314392at2"/>